<evidence type="ECO:0000313" key="1">
    <source>
        <dbReference type="EMBL" id="QNP49098.1"/>
    </source>
</evidence>
<name>A0A7H0GLD2_9BURK</name>
<proteinExistence type="predicted"/>
<dbReference type="Pfam" id="PF05947">
    <property type="entry name" value="T6SS_TssF"/>
    <property type="match status" value="1"/>
</dbReference>
<dbReference type="EMBL" id="CP060783">
    <property type="protein sequence ID" value="QNP49098.1"/>
    <property type="molecule type" value="Genomic_DNA"/>
</dbReference>
<accession>A0A7H0GLD2</accession>
<dbReference type="InterPro" id="IPR010272">
    <property type="entry name" value="T6SS_TssF"/>
</dbReference>
<reference evidence="1 2" key="1">
    <citation type="submission" date="2020-08" db="EMBL/GenBank/DDBJ databases">
        <title>Genome sequence of Diaphorobacter aerolatus KACC 16536T.</title>
        <authorList>
            <person name="Hyun D.-W."/>
            <person name="Bae J.-W."/>
        </authorList>
    </citation>
    <scope>NUCLEOTIDE SEQUENCE [LARGE SCALE GENOMIC DNA]</scope>
    <source>
        <strain evidence="1 2">KACC 16536</strain>
    </source>
</reference>
<sequence>MDPRLLDYYNRELAYIRELGQEFAQEHPKIAGRLGMKGIEVADPYVERLLEGFALLAGRIQLKMDAEFPRFSQRLLELIYPHYLAPTPAMGIVRLHPSEAEGGITGAFQVPRLTVLRAPISPGQVTACQFRTAHDVELLPLEVKQAWVEGLANDVRVPANQKKVVSSLHIVLETHGDRDICTVDFDKLPFYIAGPPTARCCCSS</sequence>
<dbReference type="PANTHER" id="PTHR35370">
    <property type="entry name" value="CYTOPLASMIC PROTEIN-RELATED-RELATED"/>
    <property type="match status" value="1"/>
</dbReference>
<keyword evidence="2" id="KW-1185">Reference proteome</keyword>
<gene>
    <name evidence="1" type="ORF">H9K75_02820</name>
</gene>
<evidence type="ECO:0000313" key="2">
    <source>
        <dbReference type="Proteomes" id="UP000516028"/>
    </source>
</evidence>
<dbReference type="Proteomes" id="UP000516028">
    <property type="component" value="Chromosome"/>
</dbReference>
<organism evidence="1 2">
    <name type="scientific">Diaphorobacter aerolatus</name>
    <dbReference type="NCBI Taxonomy" id="1288495"/>
    <lineage>
        <taxon>Bacteria</taxon>
        <taxon>Pseudomonadati</taxon>
        <taxon>Pseudomonadota</taxon>
        <taxon>Betaproteobacteria</taxon>
        <taxon>Burkholderiales</taxon>
        <taxon>Comamonadaceae</taxon>
        <taxon>Diaphorobacter</taxon>
    </lineage>
</organism>
<dbReference type="PANTHER" id="PTHR35370:SF1">
    <property type="entry name" value="TYPE VI SECRETION SYSTEM COMPONENT TSSF1"/>
    <property type="match status" value="1"/>
</dbReference>
<dbReference type="KEGG" id="daer:H9K75_02820"/>
<protein>
    <submittedName>
        <fullName evidence="1">Type VI secretion system baseplate subunit TssF</fullName>
    </submittedName>
</protein>
<dbReference type="AlphaFoldDB" id="A0A7H0GLD2"/>